<sequence>MGLFYPFQSNNPLSTRPCSSIVARSLHTRWVAPRISTETPAISVALQHPVAGVFKFFLNFGFLLSKCTEEERHNWLRICF</sequence>
<accession>A0A438DH65</accession>
<dbReference type="AlphaFoldDB" id="A0A438DH65"/>
<dbReference type="EMBL" id="QGNW01001623">
    <property type="protein sequence ID" value="RVW34793.1"/>
    <property type="molecule type" value="Genomic_DNA"/>
</dbReference>
<gene>
    <name evidence="1" type="ORF">CK203_078058</name>
</gene>
<protein>
    <submittedName>
        <fullName evidence="1">Uncharacterized protein</fullName>
    </submittedName>
</protein>
<proteinExistence type="predicted"/>
<reference evidence="1 2" key="1">
    <citation type="journal article" date="2018" name="PLoS Genet.">
        <title>Population sequencing reveals clonal diversity and ancestral inbreeding in the grapevine cultivar Chardonnay.</title>
        <authorList>
            <person name="Roach M.J."/>
            <person name="Johnson D.L."/>
            <person name="Bohlmann J."/>
            <person name="van Vuuren H.J."/>
            <person name="Jones S.J."/>
            <person name="Pretorius I.S."/>
            <person name="Schmidt S.A."/>
            <person name="Borneman A.R."/>
        </authorList>
    </citation>
    <scope>NUCLEOTIDE SEQUENCE [LARGE SCALE GENOMIC DNA]</scope>
    <source>
        <strain evidence="2">cv. Chardonnay</strain>
        <tissue evidence="1">Leaf</tissue>
    </source>
</reference>
<name>A0A438DH65_VITVI</name>
<dbReference type="Proteomes" id="UP000288805">
    <property type="component" value="Unassembled WGS sequence"/>
</dbReference>
<organism evidence="1 2">
    <name type="scientific">Vitis vinifera</name>
    <name type="common">Grape</name>
    <dbReference type="NCBI Taxonomy" id="29760"/>
    <lineage>
        <taxon>Eukaryota</taxon>
        <taxon>Viridiplantae</taxon>
        <taxon>Streptophyta</taxon>
        <taxon>Embryophyta</taxon>
        <taxon>Tracheophyta</taxon>
        <taxon>Spermatophyta</taxon>
        <taxon>Magnoliopsida</taxon>
        <taxon>eudicotyledons</taxon>
        <taxon>Gunneridae</taxon>
        <taxon>Pentapetalae</taxon>
        <taxon>rosids</taxon>
        <taxon>Vitales</taxon>
        <taxon>Vitaceae</taxon>
        <taxon>Viteae</taxon>
        <taxon>Vitis</taxon>
    </lineage>
</organism>
<evidence type="ECO:0000313" key="1">
    <source>
        <dbReference type="EMBL" id="RVW34793.1"/>
    </source>
</evidence>
<evidence type="ECO:0000313" key="2">
    <source>
        <dbReference type="Proteomes" id="UP000288805"/>
    </source>
</evidence>
<comment type="caution">
    <text evidence="1">The sequence shown here is derived from an EMBL/GenBank/DDBJ whole genome shotgun (WGS) entry which is preliminary data.</text>
</comment>